<comment type="subcellular location">
    <subcellularLocation>
        <location evidence="2">Membrane</location>
        <topology evidence="2">Multi-pass membrane protein</topology>
    </subcellularLocation>
</comment>
<dbReference type="Pfam" id="PF05154">
    <property type="entry name" value="TM2"/>
    <property type="match status" value="1"/>
</dbReference>
<dbReference type="PROSITE" id="PS50076">
    <property type="entry name" value="DNAJ_2"/>
    <property type="match status" value="1"/>
</dbReference>
<evidence type="ECO:0000256" key="8">
    <source>
        <dbReference type="SAM" id="Phobius"/>
    </source>
</evidence>
<gene>
    <name evidence="10" type="ORF">MANT1106_LOCUS12790</name>
</gene>
<dbReference type="InterPro" id="IPR001623">
    <property type="entry name" value="DnaJ_domain"/>
</dbReference>
<reference evidence="10" key="1">
    <citation type="submission" date="2021-01" db="EMBL/GenBank/DDBJ databases">
        <authorList>
            <person name="Corre E."/>
            <person name="Pelletier E."/>
            <person name="Niang G."/>
            <person name="Scheremetjew M."/>
            <person name="Finn R."/>
            <person name="Kale V."/>
            <person name="Holt S."/>
            <person name="Cochrane G."/>
            <person name="Meng A."/>
            <person name="Brown T."/>
            <person name="Cohen L."/>
        </authorList>
    </citation>
    <scope>NUCLEOTIDE SEQUENCE</scope>
    <source>
        <strain evidence="10">SL-175</strain>
    </source>
</reference>
<sequence length="423" mass="45745">MASWRPTHSICTAYMLWLFGGWGGLHHFYLGRHAQAIVWVTTGGMFGFGLLRDLFRIPAYVRQANGKPTDEDHQKEYMRLTGKPTVHGSHVLAMMVVGTWYYYCAGGMASFIFPTEYIAVAYVLGAAAMSVGVWLVGSAGREACSLKHIFFAVIVVSSVCSSLQVAALLPTLPAAVGAALWTRRWRLDRHERAVSFGASLAILLVLGVFIVIAGLYAAQWTLDEEIFVEGPDGGWHFNQEEAGQRFQSGFEDAFGGFGDLSGFSGDAMSSGAARKLLDVRKGATEEDVTRAFRKMSVQWHPDKYKGDPKEAMDMQTKLNEAREVLSTRRKPKRDVEAEVREERAEARQAREAKRAEKKAEQAQERGFGGGGGGGGGANVGGGSGSGSKPKSGGRNPTKRKSGGRAGGGFGFPEYAEYPGPGGR</sequence>
<dbReference type="InterPro" id="IPR007829">
    <property type="entry name" value="TM2"/>
</dbReference>
<evidence type="ECO:0000256" key="1">
    <source>
        <dbReference type="ARBA" id="ARBA00002080"/>
    </source>
</evidence>
<evidence type="ECO:0000256" key="3">
    <source>
        <dbReference type="ARBA" id="ARBA00020945"/>
    </source>
</evidence>
<dbReference type="GO" id="GO:0016020">
    <property type="term" value="C:membrane"/>
    <property type="evidence" value="ECO:0007669"/>
    <property type="project" value="UniProtKB-SubCell"/>
</dbReference>
<evidence type="ECO:0000313" key="10">
    <source>
        <dbReference type="EMBL" id="CAD8710104.1"/>
    </source>
</evidence>
<feature type="transmembrane region" description="Helical" evidence="8">
    <location>
        <begin position="12"/>
        <end position="30"/>
    </location>
</feature>
<organism evidence="10">
    <name type="scientific">Mantoniella antarctica</name>
    <dbReference type="NCBI Taxonomy" id="81844"/>
    <lineage>
        <taxon>Eukaryota</taxon>
        <taxon>Viridiplantae</taxon>
        <taxon>Chlorophyta</taxon>
        <taxon>Mamiellophyceae</taxon>
        <taxon>Mamiellales</taxon>
        <taxon>Mamiellaceae</taxon>
        <taxon>Mantoniella</taxon>
    </lineage>
</organism>
<name>A0A7S0SP70_9CHLO</name>
<evidence type="ECO:0000256" key="2">
    <source>
        <dbReference type="ARBA" id="ARBA00004141"/>
    </source>
</evidence>
<keyword evidence="5 8" id="KW-1133">Transmembrane helix</keyword>
<feature type="domain" description="J" evidence="9">
    <location>
        <begin position="272"/>
        <end position="330"/>
    </location>
</feature>
<proteinExistence type="predicted"/>
<evidence type="ECO:0000256" key="6">
    <source>
        <dbReference type="ARBA" id="ARBA00023136"/>
    </source>
</evidence>
<dbReference type="Gene3D" id="1.10.287.110">
    <property type="entry name" value="DnaJ domain"/>
    <property type="match status" value="1"/>
</dbReference>
<dbReference type="Pfam" id="PF00226">
    <property type="entry name" value="DnaJ"/>
    <property type="match status" value="1"/>
</dbReference>
<dbReference type="SMART" id="SM00271">
    <property type="entry name" value="DnaJ"/>
    <property type="match status" value="1"/>
</dbReference>
<feature type="transmembrane region" description="Helical" evidence="8">
    <location>
        <begin position="119"/>
        <end position="137"/>
    </location>
</feature>
<feature type="region of interest" description="Disordered" evidence="7">
    <location>
        <begin position="320"/>
        <end position="423"/>
    </location>
</feature>
<feature type="transmembrane region" description="Helical" evidence="8">
    <location>
        <begin position="149"/>
        <end position="176"/>
    </location>
</feature>
<keyword evidence="4 8" id="KW-0812">Transmembrane</keyword>
<dbReference type="AlphaFoldDB" id="A0A7S0SP70"/>
<dbReference type="EMBL" id="HBFC01021416">
    <property type="protein sequence ID" value="CAD8710104.1"/>
    <property type="molecule type" value="Transcribed_RNA"/>
</dbReference>
<evidence type="ECO:0000256" key="7">
    <source>
        <dbReference type="SAM" id="MobiDB-lite"/>
    </source>
</evidence>
<feature type="compositionally biased region" description="Basic and acidic residues" evidence="7">
    <location>
        <begin position="333"/>
        <end position="363"/>
    </location>
</feature>
<dbReference type="SUPFAM" id="SSF46565">
    <property type="entry name" value="Chaperone J-domain"/>
    <property type="match status" value="1"/>
</dbReference>
<evidence type="ECO:0000256" key="5">
    <source>
        <dbReference type="ARBA" id="ARBA00022989"/>
    </source>
</evidence>
<protein>
    <recommendedName>
        <fullName evidence="3">DnaJ homolog subfamily C member 22</fullName>
    </recommendedName>
</protein>
<accession>A0A7S0SP70</accession>
<feature type="transmembrane region" description="Helical" evidence="8">
    <location>
        <begin position="91"/>
        <end position="113"/>
    </location>
</feature>
<dbReference type="CDD" id="cd06257">
    <property type="entry name" value="DnaJ"/>
    <property type="match status" value="1"/>
</dbReference>
<dbReference type="PANTHER" id="PTHR44733:SF1">
    <property type="entry name" value="DNAJ HOMOLOG SUBFAMILY C MEMBER 22"/>
    <property type="match status" value="1"/>
</dbReference>
<evidence type="ECO:0000256" key="4">
    <source>
        <dbReference type="ARBA" id="ARBA00022692"/>
    </source>
</evidence>
<keyword evidence="6 8" id="KW-0472">Membrane</keyword>
<evidence type="ECO:0000259" key="9">
    <source>
        <dbReference type="PROSITE" id="PS50076"/>
    </source>
</evidence>
<dbReference type="PANTHER" id="PTHR44733">
    <property type="entry name" value="DNAJ HOMOLOG SUBFAMILY C MEMBER 22"/>
    <property type="match status" value="1"/>
</dbReference>
<feature type="transmembrane region" description="Helical" evidence="8">
    <location>
        <begin position="36"/>
        <end position="55"/>
    </location>
</feature>
<dbReference type="InterPro" id="IPR036869">
    <property type="entry name" value="J_dom_sf"/>
</dbReference>
<feature type="compositionally biased region" description="Gly residues" evidence="7">
    <location>
        <begin position="366"/>
        <end position="385"/>
    </location>
</feature>
<feature type="transmembrane region" description="Helical" evidence="8">
    <location>
        <begin position="196"/>
        <end position="218"/>
    </location>
</feature>
<comment type="function">
    <text evidence="1">May function as a co-chaperone.</text>
</comment>
<dbReference type="PRINTS" id="PR00625">
    <property type="entry name" value="JDOMAIN"/>
</dbReference>